<dbReference type="KEGG" id="mor:MOC_4006"/>
<dbReference type="STRING" id="693986.MOC_4006"/>
<gene>
    <name evidence="1" type="ORF">MOC_4006</name>
</gene>
<dbReference type="Proteomes" id="UP000029492">
    <property type="component" value="Chromosome"/>
</dbReference>
<dbReference type="AlphaFoldDB" id="A0A089NV00"/>
<evidence type="ECO:0000313" key="1">
    <source>
        <dbReference type="EMBL" id="AIQ91761.1"/>
    </source>
</evidence>
<organism evidence="1 2">
    <name type="scientific">Methylobacterium oryzae CBMB20</name>
    <dbReference type="NCBI Taxonomy" id="693986"/>
    <lineage>
        <taxon>Bacteria</taxon>
        <taxon>Pseudomonadati</taxon>
        <taxon>Pseudomonadota</taxon>
        <taxon>Alphaproteobacteria</taxon>
        <taxon>Hyphomicrobiales</taxon>
        <taxon>Methylobacteriaceae</taxon>
        <taxon>Methylobacterium</taxon>
    </lineage>
</organism>
<dbReference type="EMBL" id="CP003811">
    <property type="protein sequence ID" value="AIQ91761.1"/>
    <property type="molecule type" value="Genomic_DNA"/>
</dbReference>
<name>A0A089NV00_9HYPH</name>
<evidence type="ECO:0000313" key="2">
    <source>
        <dbReference type="Proteomes" id="UP000029492"/>
    </source>
</evidence>
<protein>
    <submittedName>
        <fullName evidence="1">Protein of unassigned function</fullName>
    </submittedName>
</protein>
<reference evidence="1 2" key="1">
    <citation type="journal article" date="2014" name="PLoS ONE">
        <title>Genome Information of Methylobacterium oryzae, a Plant-Probiotic Methylotroph in the Phyllosphere.</title>
        <authorList>
            <person name="Kwak M.J."/>
            <person name="Jeong H."/>
            <person name="Madhaiyan M."/>
            <person name="Lee Y."/>
            <person name="Sa T.M."/>
            <person name="Oh T.K."/>
            <person name="Kim J.F."/>
        </authorList>
    </citation>
    <scope>NUCLEOTIDE SEQUENCE [LARGE SCALE GENOMIC DNA]</scope>
    <source>
        <strain evidence="1 2">CBMB20</strain>
    </source>
</reference>
<accession>A0A089NV00</accession>
<sequence>MVGPALSSDAVAVLRVGATRAGVCGLDCDRTLLLRRIPL</sequence>
<dbReference type="HOGENOM" id="CLU_3312628_0_0_5"/>
<keyword evidence="2" id="KW-1185">Reference proteome</keyword>
<proteinExistence type="predicted"/>